<dbReference type="Proteomes" id="UP001059971">
    <property type="component" value="Chromosome 1"/>
</dbReference>
<accession>A0ABN5W9E9</accession>
<dbReference type="RefSeq" id="WP_261936172.1">
    <property type="nucleotide sequence ID" value="NZ_AP018817.1"/>
</dbReference>
<name>A0ABN5W9E9_9SPHN</name>
<reference evidence="1" key="1">
    <citation type="submission" date="2018-07" db="EMBL/GenBank/DDBJ databases">
        <title>Complete genome sequence of Sphingomonas bisphenolicum strain AO1, a bisphenol A degradative bacterium isolated from Japanese farm field.</title>
        <authorList>
            <person name="Murakami M."/>
            <person name="Koh M."/>
            <person name="Koba S."/>
            <person name="Matsumura Y."/>
        </authorList>
    </citation>
    <scope>NUCLEOTIDE SEQUENCE</scope>
    <source>
        <strain evidence="1">AO1</strain>
    </source>
</reference>
<keyword evidence="2" id="KW-1185">Reference proteome</keyword>
<evidence type="ECO:0000313" key="1">
    <source>
        <dbReference type="EMBL" id="BBF68909.1"/>
    </source>
</evidence>
<evidence type="ECO:0000313" key="2">
    <source>
        <dbReference type="Proteomes" id="UP001059971"/>
    </source>
</evidence>
<gene>
    <name evidence="1" type="ORF">SBA_ch1_11090</name>
</gene>
<sequence>MKFKSIAENISVENGVAQIAFDLSGAPAAYIIISRPCDGNVVAEFFGEDHYVEVKDQLYGGYGQIETLLIEDTCRFRIRLRNTIPDIGADLTIMTCLPMPEAILNQLRTLERG</sequence>
<organism evidence="1 2">
    <name type="scientific">Sphingomonas bisphenolicum</name>
    <dbReference type="NCBI Taxonomy" id="296544"/>
    <lineage>
        <taxon>Bacteria</taxon>
        <taxon>Pseudomonadati</taxon>
        <taxon>Pseudomonadota</taxon>
        <taxon>Alphaproteobacteria</taxon>
        <taxon>Sphingomonadales</taxon>
        <taxon>Sphingomonadaceae</taxon>
        <taxon>Sphingomonas</taxon>
    </lineage>
</organism>
<protein>
    <submittedName>
        <fullName evidence="1">Uncharacterized protein</fullName>
    </submittedName>
</protein>
<proteinExistence type="predicted"/>
<dbReference type="EMBL" id="AP018817">
    <property type="protein sequence ID" value="BBF68909.1"/>
    <property type="molecule type" value="Genomic_DNA"/>
</dbReference>